<accession>A0A226ERR4</accession>
<dbReference type="Proteomes" id="UP000198287">
    <property type="component" value="Unassembled WGS sequence"/>
</dbReference>
<proteinExistence type="predicted"/>
<evidence type="ECO:0000313" key="2">
    <source>
        <dbReference type="EMBL" id="OXA60199.1"/>
    </source>
</evidence>
<evidence type="ECO:0000313" key="3">
    <source>
        <dbReference type="Proteomes" id="UP000198287"/>
    </source>
</evidence>
<keyword evidence="3" id="KW-1185">Reference proteome</keyword>
<gene>
    <name evidence="2" type="ORF">Fcan01_04359</name>
</gene>
<dbReference type="EMBL" id="LNIX01000002">
    <property type="protein sequence ID" value="OXA60199.1"/>
    <property type="molecule type" value="Genomic_DNA"/>
</dbReference>
<dbReference type="OrthoDB" id="8250676at2759"/>
<protein>
    <submittedName>
        <fullName evidence="2">Uncharacterized protein</fullName>
    </submittedName>
</protein>
<dbReference type="OMA" id="FHEARFQ"/>
<sequence length="237" mass="27354">MFSSIFISSCVLVLLVLDFTQSLDPIVVIPSVKEKENRHLPSSSCSRLQYEIQKNILTHEWGLSRLKFQQRLKRHPQYIVTIQSVNAVHDPLIELRCPGGGNELEILNNRLEMYFHESRFAADSVRLFDIHSIFPIHTGALSVRIKLQPLVILLDKGSDIGVGIADLYWRTLGLEKRVGELSTKEHREHTGDESVMELEREIEGVFTRRIQPDVQKQIETIVRNTTTHFLHHNLVRF</sequence>
<keyword evidence="1" id="KW-0732">Signal</keyword>
<comment type="caution">
    <text evidence="2">The sequence shown here is derived from an EMBL/GenBank/DDBJ whole genome shotgun (WGS) entry which is preliminary data.</text>
</comment>
<evidence type="ECO:0000256" key="1">
    <source>
        <dbReference type="SAM" id="SignalP"/>
    </source>
</evidence>
<dbReference type="AlphaFoldDB" id="A0A226ERR4"/>
<organism evidence="2 3">
    <name type="scientific">Folsomia candida</name>
    <name type="common">Springtail</name>
    <dbReference type="NCBI Taxonomy" id="158441"/>
    <lineage>
        <taxon>Eukaryota</taxon>
        <taxon>Metazoa</taxon>
        <taxon>Ecdysozoa</taxon>
        <taxon>Arthropoda</taxon>
        <taxon>Hexapoda</taxon>
        <taxon>Collembola</taxon>
        <taxon>Entomobryomorpha</taxon>
        <taxon>Isotomoidea</taxon>
        <taxon>Isotomidae</taxon>
        <taxon>Proisotominae</taxon>
        <taxon>Folsomia</taxon>
    </lineage>
</organism>
<name>A0A226ERR4_FOLCA</name>
<feature type="signal peptide" evidence="1">
    <location>
        <begin position="1"/>
        <end position="22"/>
    </location>
</feature>
<reference evidence="2 3" key="1">
    <citation type="submission" date="2015-12" db="EMBL/GenBank/DDBJ databases">
        <title>The genome of Folsomia candida.</title>
        <authorList>
            <person name="Faddeeva A."/>
            <person name="Derks M.F."/>
            <person name="Anvar Y."/>
            <person name="Smit S."/>
            <person name="Van Straalen N."/>
            <person name="Roelofs D."/>
        </authorList>
    </citation>
    <scope>NUCLEOTIDE SEQUENCE [LARGE SCALE GENOMIC DNA]</scope>
    <source>
        <strain evidence="2 3">VU population</strain>
        <tissue evidence="2">Whole body</tissue>
    </source>
</reference>
<feature type="chain" id="PRO_5013302440" evidence="1">
    <location>
        <begin position="23"/>
        <end position="237"/>
    </location>
</feature>